<dbReference type="RefSeq" id="WP_310370158.1">
    <property type="nucleotide sequence ID" value="NZ_JAVDYB010000001.1"/>
</dbReference>
<feature type="region of interest" description="Disordered" evidence="1">
    <location>
        <begin position="1"/>
        <end position="32"/>
    </location>
</feature>
<gene>
    <name evidence="2" type="ORF">J2S41_004480</name>
</gene>
<name>A0AAE3YR39_9ACTN</name>
<organism evidence="2 3">
    <name type="scientific">Catenuloplanes atrovinosus</name>
    <dbReference type="NCBI Taxonomy" id="137266"/>
    <lineage>
        <taxon>Bacteria</taxon>
        <taxon>Bacillati</taxon>
        <taxon>Actinomycetota</taxon>
        <taxon>Actinomycetes</taxon>
        <taxon>Micromonosporales</taxon>
        <taxon>Micromonosporaceae</taxon>
        <taxon>Catenuloplanes</taxon>
    </lineage>
</organism>
<dbReference type="InterPro" id="IPR008628">
    <property type="entry name" value="GPP34-like"/>
</dbReference>
<reference evidence="2" key="1">
    <citation type="submission" date="2023-07" db="EMBL/GenBank/DDBJ databases">
        <title>Sequencing the genomes of 1000 actinobacteria strains.</title>
        <authorList>
            <person name="Klenk H.-P."/>
        </authorList>
    </citation>
    <scope>NUCLEOTIDE SEQUENCE</scope>
    <source>
        <strain evidence="2">DSM 44707</strain>
    </source>
</reference>
<dbReference type="Pfam" id="PF05719">
    <property type="entry name" value="GPP34"/>
    <property type="match status" value="1"/>
</dbReference>
<dbReference type="GO" id="GO:0070273">
    <property type="term" value="F:phosphatidylinositol-4-phosphate binding"/>
    <property type="evidence" value="ECO:0007669"/>
    <property type="project" value="InterPro"/>
</dbReference>
<protein>
    <recommendedName>
        <fullName evidence="4">GPP34 family phosphoprotein</fullName>
    </recommendedName>
</protein>
<proteinExistence type="predicted"/>
<dbReference type="Proteomes" id="UP001183643">
    <property type="component" value="Unassembled WGS sequence"/>
</dbReference>
<accession>A0AAE3YR39</accession>
<keyword evidence="3" id="KW-1185">Reference proteome</keyword>
<evidence type="ECO:0000313" key="3">
    <source>
        <dbReference type="Proteomes" id="UP001183643"/>
    </source>
</evidence>
<dbReference type="AlphaFoldDB" id="A0AAE3YR39"/>
<evidence type="ECO:0008006" key="4">
    <source>
        <dbReference type="Google" id="ProtNLM"/>
    </source>
</evidence>
<evidence type="ECO:0000256" key="1">
    <source>
        <dbReference type="SAM" id="MobiDB-lite"/>
    </source>
</evidence>
<evidence type="ECO:0000313" key="2">
    <source>
        <dbReference type="EMBL" id="MDR7277702.1"/>
    </source>
</evidence>
<comment type="caution">
    <text evidence="2">The sequence shown here is derived from an EMBL/GenBank/DDBJ whole genome shotgun (WGS) entry which is preliminary data.</text>
</comment>
<dbReference type="EMBL" id="JAVDYB010000001">
    <property type="protein sequence ID" value="MDR7277702.1"/>
    <property type="molecule type" value="Genomic_DNA"/>
</dbReference>
<sequence>MTHGYGRHAYAGPQHHSGAVRPTPGRASAAVDGPTVPVAVVTARQPAASTVRRKPGHRTVDDLFWAFHESRGVCRVSAATAELGLAAALLWDLREYIAIGSESITVVRRVEAAGLPEDALEAEILRYLIDEAQAGHSTLVWLEFIASCGVYRRTVDRLVTERKAVVRGTLRKRYEPANILLTWPALQLMRRCRADEPFTAEDIGLLALVMACGLQSHVFYDDTAHAVAHAQRVLETVPADLRALYLCTRAAIGKAVEVHR</sequence>